<dbReference type="AlphaFoldDB" id="A0A6L8MAY1"/>
<dbReference type="RefSeq" id="WP_160945237.1">
    <property type="nucleotide sequence ID" value="NZ_CAXOAE010000003.1"/>
</dbReference>
<evidence type="ECO:0000313" key="2">
    <source>
        <dbReference type="Proteomes" id="UP000480763"/>
    </source>
</evidence>
<dbReference type="EMBL" id="WWCH01000001">
    <property type="protein sequence ID" value="MYM79016.1"/>
    <property type="molecule type" value="Genomic_DNA"/>
</dbReference>
<sequence length="89" mass="10786">MLIKMNTEHLRMTVLKQIVDNASKAMVIDRKRNLLDWIFPFTPKNIQLKKMRKRGDKLEQFEVALSKNEDEFSYIEFHDVDFIYKGLHW</sequence>
<name>A0A6L8MAY1_ACIBA</name>
<gene>
    <name evidence="1" type="ORF">GSE42_13890</name>
</gene>
<protein>
    <submittedName>
        <fullName evidence="1">Uncharacterized protein</fullName>
    </submittedName>
</protein>
<proteinExistence type="predicted"/>
<reference evidence="1 2" key="1">
    <citation type="journal article" date="2017" name="Ann. Clin. Microbiol. Antimicrob.">
        <title>New eight genes identified at the clinical multidrug-resistant Acinetobacter baumannii DMS06669 strain in a Vietnam hospital.</title>
        <authorList>
            <person name="Si-Tuan N."/>
            <person name="Ngoc H.M."/>
            <person name="Hang P.T.T."/>
            <person name="Nguyen C."/>
            <person name="Van P.H."/>
            <person name="Huong N.T."/>
        </authorList>
    </citation>
    <scope>NUCLEOTIDE SEQUENCE [LARGE SCALE GENOMIC DNA]</scope>
    <source>
        <strain evidence="1 2">DMS06669</strain>
    </source>
</reference>
<accession>A0A6L8MAY1</accession>
<dbReference type="Proteomes" id="UP000480763">
    <property type="component" value="Unassembled WGS sequence"/>
</dbReference>
<evidence type="ECO:0000313" key="1">
    <source>
        <dbReference type="EMBL" id="MYM79016.1"/>
    </source>
</evidence>
<comment type="caution">
    <text evidence="1">The sequence shown here is derived from an EMBL/GenBank/DDBJ whole genome shotgun (WGS) entry which is preliminary data.</text>
</comment>
<organism evidence="1 2">
    <name type="scientific">Acinetobacter baumannii</name>
    <dbReference type="NCBI Taxonomy" id="470"/>
    <lineage>
        <taxon>Bacteria</taxon>
        <taxon>Pseudomonadati</taxon>
        <taxon>Pseudomonadota</taxon>
        <taxon>Gammaproteobacteria</taxon>
        <taxon>Moraxellales</taxon>
        <taxon>Moraxellaceae</taxon>
        <taxon>Acinetobacter</taxon>
        <taxon>Acinetobacter calcoaceticus/baumannii complex</taxon>
    </lineage>
</organism>